<dbReference type="GO" id="GO:0016020">
    <property type="term" value="C:membrane"/>
    <property type="evidence" value="ECO:0007669"/>
    <property type="project" value="UniProtKB-SubCell"/>
</dbReference>
<keyword evidence="7" id="KW-0472">Membrane</keyword>
<organism evidence="10 11">
    <name type="scientific">Flemingia macrophylla</name>
    <dbReference type="NCBI Taxonomy" id="520843"/>
    <lineage>
        <taxon>Eukaryota</taxon>
        <taxon>Viridiplantae</taxon>
        <taxon>Streptophyta</taxon>
        <taxon>Embryophyta</taxon>
        <taxon>Tracheophyta</taxon>
        <taxon>Spermatophyta</taxon>
        <taxon>Magnoliopsida</taxon>
        <taxon>eudicotyledons</taxon>
        <taxon>Gunneridae</taxon>
        <taxon>Pentapetalae</taxon>
        <taxon>rosids</taxon>
        <taxon>fabids</taxon>
        <taxon>Fabales</taxon>
        <taxon>Fabaceae</taxon>
        <taxon>Papilionoideae</taxon>
        <taxon>50 kb inversion clade</taxon>
        <taxon>NPAAA clade</taxon>
        <taxon>indigoferoid/millettioid clade</taxon>
        <taxon>Phaseoleae</taxon>
        <taxon>Flemingia</taxon>
    </lineage>
</organism>
<evidence type="ECO:0000256" key="5">
    <source>
        <dbReference type="ARBA" id="ARBA00022737"/>
    </source>
</evidence>
<keyword evidence="2" id="KW-0433">Leucine-rich repeat</keyword>
<dbReference type="InterPro" id="IPR032675">
    <property type="entry name" value="LRR_dom_sf"/>
</dbReference>
<keyword evidence="3" id="KW-0812">Transmembrane</keyword>
<keyword evidence="4" id="KW-0732">Signal</keyword>
<dbReference type="SUPFAM" id="SSF52058">
    <property type="entry name" value="L domain-like"/>
    <property type="match status" value="1"/>
</dbReference>
<comment type="caution">
    <text evidence="10">The sequence shown here is derived from an EMBL/GenBank/DDBJ whole genome shotgun (WGS) entry which is preliminary data.</text>
</comment>
<keyword evidence="5" id="KW-0677">Repeat</keyword>
<evidence type="ECO:0000256" key="6">
    <source>
        <dbReference type="ARBA" id="ARBA00022989"/>
    </source>
</evidence>
<keyword evidence="6" id="KW-1133">Transmembrane helix</keyword>
<protein>
    <submittedName>
        <fullName evidence="10">Uncharacterized protein</fullName>
    </submittedName>
</protein>
<evidence type="ECO:0000313" key="11">
    <source>
        <dbReference type="Proteomes" id="UP001603857"/>
    </source>
</evidence>
<name>A0ABD1MMK0_9FABA</name>
<dbReference type="PANTHER" id="PTHR27000:SF642">
    <property type="entry name" value="INACTIVE LEUCINE-RICH REPEAT RECEPTOR KINASE XIAO-RELATED"/>
    <property type="match status" value="1"/>
</dbReference>
<proteinExistence type="predicted"/>
<gene>
    <name evidence="10" type="ORF">Fmac_011480</name>
</gene>
<keyword evidence="8" id="KW-0675">Receptor</keyword>
<keyword evidence="11" id="KW-1185">Reference proteome</keyword>
<sequence>MSFRSIRTNSLSSASNPSSLTLLVSSLCGSSLEALTLPTTPGPAFSATKNLVSSPSTSSGTPVTSPPPTCALVSLSSLFTCMNVFDVNGNMLSGYVPDFSNNSSVPVPSWNGNLFQTDNVSLPYASFFLSKVRERSLLTSMGGVGSFVVHDFGQNSFTAIQSLPIAHDSLWKKSSYTLLVGENNLSRPFPTYLFEKCDKLDPLLLNVSYNKIYGQIPSNFGGICRSLNFLDAFGNQLARPIPRDLGNLFSLVSLNISRNQLQGHISASLGQIKKQQYKLRQ</sequence>
<dbReference type="Gene3D" id="3.80.10.10">
    <property type="entry name" value="Ribonuclease Inhibitor"/>
    <property type="match status" value="1"/>
</dbReference>
<accession>A0ABD1MMK0</accession>
<dbReference type="EMBL" id="JBGMDY010000004">
    <property type="protein sequence ID" value="KAL2337034.1"/>
    <property type="molecule type" value="Genomic_DNA"/>
</dbReference>
<dbReference type="PANTHER" id="PTHR27000">
    <property type="entry name" value="LEUCINE-RICH REPEAT RECEPTOR-LIKE PROTEIN KINASE FAMILY PROTEIN-RELATED"/>
    <property type="match status" value="1"/>
</dbReference>
<evidence type="ECO:0000256" key="9">
    <source>
        <dbReference type="ARBA" id="ARBA00023180"/>
    </source>
</evidence>
<dbReference type="Proteomes" id="UP001603857">
    <property type="component" value="Unassembled WGS sequence"/>
</dbReference>
<evidence type="ECO:0000256" key="2">
    <source>
        <dbReference type="ARBA" id="ARBA00022614"/>
    </source>
</evidence>
<evidence type="ECO:0000256" key="8">
    <source>
        <dbReference type="ARBA" id="ARBA00023170"/>
    </source>
</evidence>
<evidence type="ECO:0000313" key="10">
    <source>
        <dbReference type="EMBL" id="KAL2337034.1"/>
    </source>
</evidence>
<evidence type="ECO:0000256" key="3">
    <source>
        <dbReference type="ARBA" id="ARBA00022692"/>
    </source>
</evidence>
<dbReference type="AlphaFoldDB" id="A0ABD1MMK0"/>
<keyword evidence="9" id="KW-0325">Glycoprotein</keyword>
<comment type="subcellular location">
    <subcellularLocation>
        <location evidence="1">Membrane</location>
        <topology evidence="1">Single-pass type I membrane protein</topology>
    </subcellularLocation>
</comment>
<dbReference type="InterPro" id="IPR001611">
    <property type="entry name" value="Leu-rich_rpt"/>
</dbReference>
<dbReference type="Pfam" id="PF00560">
    <property type="entry name" value="LRR_1"/>
    <property type="match status" value="1"/>
</dbReference>
<reference evidence="10 11" key="1">
    <citation type="submission" date="2024-08" db="EMBL/GenBank/DDBJ databases">
        <title>Insights into the chromosomal genome structure of Flemingia macrophylla.</title>
        <authorList>
            <person name="Ding Y."/>
            <person name="Zhao Y."/>
            <person name="Bi W."/>
            <person name="Wu M."/>
            <person name="Zhao G."/>
            <person name="Gong Y."/>
            <person name="Li W."/>
            <person name="Zhang P."/>
        </authorList>
    </citation>
    <scope>NUCLEOTIDE SEQUENCE [LARGE SCALE GENOMIC DNA]</scope>
    <source>
        <strain evidence="10">DYQJB</strain>
        <tissue evidence="10">Leaf</tissue>
    </source>
</reference>
<evidence type="ECO:0000256" key="4">
    <source>
        <dbReference type="ARBA" id="ARBA00022729"/>
    </source>
</evidence>
<evidence type="ECO:0000256" key="1">
    <source>
        <dbReference type="ARBA" id="ARBA00004479"/>
    </source>
</evidence>
<evidence type="ECO:0000256" key="7">
    <source>
        <dbReference type="ARBA" id="ARBA00023136"/>
    </source>
</evidence>